<dbReference type="EMBL" id="JAATIS010001241">
    <property type="protein sequence ID" value="KAG2466600.1"/>
    <property type="molecule type" value="Genomic_DNA"/>
</dbReference>
<feature type="domain" description="Ig-like" evidence="27">
    <location>
        <begin position="934"/>
        <end position="1024"/>
    </location>
</feature>
<dbReference type="Gene3D" id="3.40.1280.30">
    <property type="match status" value="1"/>
</dbReference>
<keyword evidence="8" id="KW-0949">S-adenosyl-L-methionine</keyword>
<dbReference type="SMART" id="SM00060">
    <property type="entry name" value="FN3"/>
    <property type="match status" value="1"/>
</dbReference>
<protein>
    <recommendedName>
        <fullName evidence="2">tRNA (guanine(9)-N(1))-methyltransferase</fullName>
        <ecNumber evidence="2">2.1.1.221</ecNumber>
    </recommendedName>
</protein>
<evidence type="ECO:0000256" key="23">
    <source>
        <dbReference type="RuleBase" id="RU000688"/>
    </source>
</evidence>
<organism evidence="30 31">
    <name type="scientific">Polypterus senegalus</name>
    <name type="common">Senegal bichir</name>
    <dbReference type="NCBI Taxonomy" id="55291"/>
    <lineage>
        <taxon>Eukaryota</taxon>
        <taxon>Metazoa</taxon>
        <taxon>Chordata</taxon>
        <taxon>Craniata</taxon>
        <taxon>Vertebrata</taxon>
        <taxon>Euteleostomi</taxon>
        <taxon>Actinopterygii</taxon>
        <taxon>Polypteriformes</taxon>
        <taxon>Polypteridae</taxon>
        <taxon>Polypterus</taxon>
    </lineage>
</organism>
<evidence type="ECO:0000256" key="15">
    <source>
        <dbReference type="ARBA" id="ARBA00023040"/>
    </source>
</evidence>
<dbReference type="InterPro" id="IPR003961">
    <property type="entry name" value="FN3_dom"/>
</dbReference>
<keyword evidence="5" id="KW-0716">Sensory transduction</keyword>
<dbReference type="Pfam" id="PF00001">
    <property type="entry name" value="7tm_1"/>
    <property type="match status" value="1"/>
</dbReference>
<dbReference type="EC" id="2.1.1.221" evidence="2"/>
<gene>
    <name evidence="30" type="primary">Lrit3</name>
    <name evidence="30" type="ORF">GTO96_0021062</name>
</gene>
<dbReference type="InterPro" id="IPR003598">
    <property type="entry name" value="Ig_sub2"/>
</dbReference>
<feature type="transmembrane region" description="Helical" evidence="25">
    <location>
        <begin position="571"/>
        <end position="595"/>
    </location>
</feature>
<evidence type="ECO:0000256" key="14">
    <source>
        <dbReference type="ARBA" id="ARBA00022991"/>
    </source>
</evidence>
<keyword evidence="16 25" id="KW-0472">Membrane</keyword>
<dbReference type="InterPro" id="IPR027430">
    <property type="entry name" value="Retinal_BS"/>
</dbReference>
<dbReference type="Pfam" id="PF13855">
    <property type="entry name" value="LRR_8"/>
    <property type="match status" value="2"/>
</dbReference>
<feature type="domain" description="SAM-dependent MTase TRM10-type" evidence="29">
    <location>
        <begin position="95"/>
        <end position="305"/>
    </location>
</feature>
<name>A0A8X7XFN5_POLSE</name>
<evidence type="ECO:0000256" key="20">
    <source>
        <dbReference type="ARBA" id="ARBA00023224"/>
    </source>
</evidence>
<evidence type="ECO:0000256" key="6">
    <source>
        <dbReference type="ARBA" id="ARBA00022614"/>
    </source>
</evidence>
<proteinExistence type="inferred from homology"/>
<reference evidence="30 31" key="1">
    <citation type="journal article" date="2021" name="Cell">
        <title>Tracing the genetic footprints of vertebrate landing in non-teleost ray-finned fishes.</title>
        <authorList>
            <person name="Bi X."/>
            <person name="Wang K."/>
            <person name="Yang L."/>
            <person name="Pan H."/>
            <person name="Jiang H."/>
            <person name="Wei Q."/>
            <person name="Fang M."/>
            <person name="Yu H."/>
            <person name="Zhu C."/>
            <person name="Cai Y."/>
            <person name="He Y."/>
            <person name="Gan X."/>
            <person name="Zeng H."/>
            <person name="Yu D."/>
            <person name="Zhu Y."/>
            <person name="Jiang H."/>
            <person name="Qiu Q."/>
            <person name="Yang H."/>
            <person name="Zhang Y.E."/>
            <person name="Wang W."/>
            <person name="Zhu M."/>
            <person name="He S."/>
            <person name="Zhang G."/>
        </authorList>
    </citation>
    <scope>NUCLEOTIDE SEQUENCE [LARGE SCALE GENOMIC DNA]</scope>
    <source>
        <strain evidence="30">Bchr_013</strain>
    </source>
</reference>
<dbReference type="SMART" id="SM00369">
    <property type="entry name" value="LRR_TYP"/>
    <property type="match status" value="4"/>
</dbReference>
<dbReference type="SMART" id="SM00408">
    <property type="entry name" value="IGc2"/>
    <property type="match status" value="1"/>
</dbReference>
<dbReference type="PROSITE" id="PS00238">
    <property type="entry name" value="OPSIN"/>
    <property type="match status" value="1"/>
</dbReference>
<evidence type="ECO:0000256" key="16">
    <source>
        <dbReference type="ARBA" id="ARBA00023136"/>
    </source>
</evidence>
<evidence type="ECO:0000256" key="11">
    <source>
        <dbReference type="ARBA" id="ARBA00022737"/>
    </source>
</evidence>
<evidence type="ECO:0000259" key="26">
    <source>
        <dbReference type="PROSITE" id="PS50262"/>
    </source>
</evidence>
<feature type="non-terminal residue" evidence="30">
    <location>
        <position position="1331"/>
    </location>
</feature>
<evidence type="ECO:0000313" key="30">
    <source>
        <dbReference type="EMBL" id="KAG2466600.1"/>
    </source>
</evidence>
<comment type="subcellular location">
    <subcellularLocation>
        <location evidence="1">Membrane</location>
        <topology evidence="1">Multi-pass membrane protein</topology>
    </subcellularLocation>
</comment>
<dbReference type="InterPro" id="IPR032675">
    <property type="entry name" value="LRR_dom_sf"/>
</dbReference>
<feature type="transmembrane region" description="Helical" evidence="25">
    <location>
        <begin position="628"/>
        <end position="650"/>
    </location>
</feature>
<dbReference type="PRINTS" id="PR01244">
    <property type="entry name" value="PEROPSIN"/>
</dbReference>
<keyword evidence="31" id="KW-1185">Reference proteome</keyword>
<dbReference type="InterPro" id="IPR000276">
    <property type="entry name" value="GPCR_Rhodpsn"/>
</dbReference>
<dbReference type="PROSITE" id="PS50262">
    <property type="entry name" value="G_PROTEIN_RECEP_F1_2"/>
    <property type="match status" value="1"/>
</dbReference>
<comment type="catalytic activity">
    <reaction evidence="22">
        <text>guanosine(9) in tRNA + S-adenosyl-L-methionine = N(1)-methylguanosine(9) in tRNA + S-adenosyl-L-homocysteine + H(+)</text>
        <dbReference type="Rhea" id="RHEA:43156"/>
        <dbReference type="Rhea" id="RHEA-COMP:10367"/>
        <dbReference type="Rhea" id="RHEA-COMP:10368"/>
        <dbReference type="ChEBI" id="CHEBI:15378"/>
        <dbReference type="ChEBI" id="CHEBI:57856"/>
        <dbReference type="ChEBI" id="CHEBI:59789"/>
        <dbReference type="ChEBI" id="CHEBI:73542"/>
        <dbReference type="ChEBI" id="CHEBI:74269"/>
        <dbReference type="EC" id="2.1.1.221"/>
    </reaction>
</comment>
<feature type="region of interest" description="Disordered" evidence="24">
    <location>
        <begin position="301"/>
        <end position="362"/>
    </location>
</feature>
<dbReference type="InterPro" id="IPR007110">
    <property type="entry name" value="Ig-like_dom"/>
</dbReference>
<keyword evidence="12" id="KW-0681">Retinal protein</keyword>
<evidence type="ECO:0000256" key="17">
    <source>
        <dbReference type="ARBA" id="ARBA00023157"/>
    </source>
</evidence>
<feature type="transmembrane region" description="Helical" evidence="25">
    <location>
        <begin position="1232"/>
        <end position="1253"/>
    </location>
</feature>
<dbReference type="InterPro" id="IPR002962">
    <property type="entry name" value="Peropsin"/>
</dbReference>
<evidence type="ECO:0000256" key="1">
    <source>
        <dbReference type="ARBA" id="ARBA00004141"/>
    </source>
</evidence>
<dbReference type="CDD" id="cd15073">
    <property type="entry name" value="7tmA_Peropsin"/>
    <property type="match status" value="1"/>
</dbReference>
<dbReference type="PROSITE" id="PS50835">
    <property type="entry name" value="IG_LIKE"/>
    <property type="match status" value="1"/>
</dbReference>
<dbReference type="InterPro" id="IPR050125">
    <property type="entry name" value="GPCR_opsins"/>
</dbReference>
<feature type="compositionally biased region" description="Polar residues" evidence="24">
    <location>
        <begin position="34"/>
        <end position="48"/>
    </location>
</feature>
<evidence type="ECO:0000256" key="13">
    <source>
        <dbReference type="ARBA" id="ARBA00022989"/>
    </source>
</evidence>
<dbReference type="InterPro" id="IPR036116">
    <property type="entry name" value="FN3_sf"/>
</dbReference>
<dbReference type="InterPro" id="IPR013783">
    <property type="entry name" value="Ig-like_fold"/>
</dbReference>
<dbReference type="SUPFAM" id="SSF49265">
    <property type="entry name" value="Fibronectin type III"/>
    <property type="match status" value="1"/>
</dbReference>
<evidence type="ECO:0000256" key="18">
    <source>
        <dbReference type="ARBA" id="ARBA00023170"/>
    </source>
</evidence>
<dbReference type="GO" id="GO:0007602">
    <property type="term" value="P:phototransduction"/>
    <property type="evidence" value="ECO:0007669"/>
    <property type="project" value="UniProtKB-KW"/>
</dbReference>
<dbReference type="Gene3D" id="2.60.40.10">
    <property type="entry name" value="Immunoglobulins"/>
    <property type="match status" value="2"/>
</dbReference>
<dbReference type="GO" id="GO:0052905">
    <property type="term" value="F:tRNA (guanosine(9)-N1)-methyltransferase activity"/>
    <property type="evidence" value="ECO:0007669"/>
    <property type="project" value="UniProtKB-EC"/>
</dbReference>
<feature type="region of interest" description="Disordered" evidence="24">
    <location>
        <begin position="1080"/>
        <end position="1122"/>
    </location>
</feature>
<evidence type="ECO:0000256" key="25">
    <source>
        <dbReference type="SAM" id="Phobius"/>
    </source>
</evidence>
<evidence type="ECO:0000256" key="21">
    <source>
        <dbReference type="ARBA" id="ARBA00023319"/>
    </source>
</evidence>
<keyword evidence="7" id="KW-0808">Transferase</keyword>
<keyword evidence="10" id="KW-0732">Signal</keyword>
<accession>A0A8X7XFN5</accession>
<evidence type="ECO:0000313" key="31">
    <source>
        <dbReference type="Proteomes" id="UP000886611"/>
    </source>
</evidence>
<evidence type="ECO:0000256" key="24">
    <source>
        <dbReference type="SAM" id="MobiDB-lite"/>
    </source>
</evidence>
<evidence type="ECO:0000256" key="3">
    <source>
        <dbReference type="ARBA" id="ARBA00022543"/>
    </source>
</evidence>
<dbReference type="PANTHER" id="PTHR24240">
    <property type="entry name" value="OPSIN"/>
    <property type="match status" value="1"/>
</dbReference>
<dbReference type="InterPro" id="IPR028564">
    <property type="entry name" value="MT_TRM10-typ"/>
</dbReference>
<dbReference type="SMART" id="SM00409">
    <property type="entry name" value="IG"/>
    <property type="match status" value="1"/>
</dbReference>
<keyword evidence="19" id="KW-0325">Glycoprotein</keyword>
<sequence>MSFEAEDNRNTTPKSGDDGASKELCVAGVRETSGHNGTLEGQTGTMSKKQMKRLMRNKQWEEERELRKQKRKEKKQKRKLERQCQGETGTEGTFKKHIRREVVPSQTRLVIDCSFDSLMAFKDVKKLHRQIQRCYAENRRAVRPVQFYLTSHSGQLKQIMDENDKGWVNWKDIHVSPEHYITILKKEDLVYLTSDSPNTLSELDETKAYVIGGLVDHNHHKGRKPPMPMRTCRPFTELQCSAVGPPFDPDAPNIKKSVTEPSYFNLGPQPFLTGLHVFEIILAYLEKRDWKEAFFTVLPPRKGAVPVGQSGTKEGQGSARDLEEEETKRQRADSEDESREGNVDCSGPASHTNRRKGKGRRRRAGMENLSAAGGHQLRGDSVFSQTEHNVVAAYLITAGGHMWLAGRPSHPESFLTSPRSGVVSLLSNLVVLAMFVKYRELRTATNAIIINLAFTDIGVSGIGYPMSAASDLHGSWKFGYAGCQIYAALNIFFGMASIGLLTVVAIDRHLTICRPDTGRTMTGRTYAYLITAAWMNAFFWAIMPIAGWASYGADPTGATCTVNWRKNDSSFISFTMSVIAVNFVVPLVVMFYCYYGVSQAVKRCSSGQYLDNINMDWSEQMDVTKMSVVMILMFLVAWTPYSVVCLWASFGDPQQIPASLAIIAPLFAKSSTFYNPCIYVIANKRFRRSIVAMLRCQTRKEITINTLVPMTISQLPLTQSVLCNDPDMSDIPVNVPVDTVKLRVEKTVVRRIPTEAFYYLVDLRYLWITYNSISTVDSSSFYNLKVLHELRLDGNLLSTFPWEAMQEMPSLHTLDLHNNRLSTIPAEAGRYLRNIIYLDISSNKLTTLPTDLMDIWPPFSGIVNTNPGLLPQRVILGLQDNPWFCDCRISKLIELSKIYEPSVVLLDPLLACSGPENLSGVLFQKAELEQCLKPSVMTSATKITSPLGSNVLLRCDATGYPTPILIWTRSDGSPVNNTVVQESPGEGIRWSIISLNGILYKDAGEYRCKAKNLAGTSEASITLTVVGVVTTTASPMKFTKRPGTQPSNVMQVKTELLTERITMASPTTFTASTLSELQNRKLSVNAPSKPLAEAKRPVKEQPAVTNKRVQQETGGKKEAEASNNTTLSAAIQKVTIKNLQVVDQTERTAVLTWKAPDSPVGIALNVVYSTYGEKDKQTITTDIGKSAVFINGLTPSTKYTACVSPKGTQPRKDQCVVFTTLEEVAASSQAQLLIIGSGIACAVALPLIILLLYKVLKLYCKKGNSADEDLAKETYVKFETLSLKQRTIGATGDLWARRSTAESERMLLCSRSSIDSQMTFKSDMSRPEYLC</sequence>
<dbReference type="Pfam" id="PF00041">
    <property type="entry name" value="fn3"/>
    <property type="match status" value="1"/>
</dbReference>
<dbReference type="InterPro" id="IPR038459">
    <property type="entry name" value="MT_TRM10-typ_sf"/>
</dbReference>
<keyword evidence="14" id="KW-0157">Chromophore</keyword>
<evidence type="ECO:0000256" key="5">
    <source>
        <dbReference type="ARBA" id="ARBA00022606"/>
    </source>
</evidence>
<evidence type="ECO:0000259" key="28">
    <source>
        <dbReference type="PROSITE" id="PS50853"/>
    </source>
</evidence>
<dbReference type="GO" id="GO:0007601">
    <property type="term" value="P:visual perception"/>
    <property type="evidence" value="ECO:0007669"/>
    <property type="project" value="InterPro"/>
</dbReference>
<feature type="domain" description="G-protein coupled receptors family 1 profile" evidence="26">
    <location>
        <begin position="427"/>
        <end position="679"/>
    </location>
</feature>
<feature type="transmembrane region" description="Helical" evidence="25">
    <location>
        <begin position="485"/>
        <end position="506"/>
    </location>
</feature>
<keyword evidence="15 23" id="KW-0297">G-protein coupled receptor</keyword>
<keyword evidence="13 25" id="KW-1133">Transmembrane helix</keyword>
<dbReference type="Gene3D" id="1.20.1070.10">
    <property type="entry name" value="Rhodopsin 7-helix transmembrane proteins"/>
    <property type="match status" value="1"/>
</dbReference>
<dbReference type="Proteomes" id="UP000886611">
    <property type="component" value="Unassembled WGS sequence"/>
</dbReference>
<dbReference type="PRINTS" id="PR00237">
    <property type="entry name" value="GPCRRHODOPSN"/>
</dbReference>
<keyword evidence="6" id="KW-0433">Leucine-rich repeat</keyword>
<feature type="compositionally biased region" description="Polar residues" evidence="24">
    <location>
        <begin position="1103"/>
        <end position="1113"/>
    </location>
</feature>
<dbReference type="GO" id="GO:0032259">
    <property type="term" value="P:methylation"/>
    <property type="evidence" value="ECO:0007669"/>
    <property type="project" value="UniProtKB-KW"/>
</dbReference>
<feature type="transmembrane region" description="Helical" evidence="25">
    <location>
        <begin position="448"/>
        <end position="465"/>
    </location>
</feature>
<dbReference type="Gene3D" id="3.80.10.10">
    <property type="entry name" value="Ribonuclease Inhibitor"/>
    <property type="match status" value="1"/>
</dbReference>
<evidence type="ECO:0000256" key="4">
    <source>
        <dbReference type="ARBA" id="ARBA00022603"/>
    </source>
</evidence>
<feature type="compositionally biased region" description="Basic residues" evidence="24">
    <location>
        <begin position="352"/>
        <end position="362"/>
    </location>
</feature>
<evidence type="ECO:0000256" key="8">
    <source>
        <dbReference type="ARBA" id="ARBA00022691"/>
    </source>
</evidence>
<keyword evidence="9 23" id="KW-0812">Transmembrane</keyword>
<dbReference type="InterPro" id="IPR001611">
    <property type="entry name" value="Leu-rich_rpt"/>
</dbReference>
<dbReference type="FunFam" id="3.40.1280.30:FF:000016">
    <property type="entry name" value="tRNA methyltransferase 10 homolog A"/>
    <property type="match status" value="1"/>
</dbReference>
<keyword evidence="3" id="KW-0600">Photoreceptor protein</keyword>
<dbReference type="GO" id="GO:0016020">
    <property type="term" value="C:membrane"/>
    <property type="evidence" value="ECO:0007669"/>
    <property type="project" value="UniProtKB-SubCell"/>
</dbReference>
<feature type="transmembrane region" description="Helical" evidence="25">
    <location>
        <begin position="526"/>
        <end position="551"/>
    </location>
</feature>
<dbReference type="PROSITE" id="PS51450">
    <property type="entry name" value="LRR"/>
    <property type="match status" value="1"/>
</dbReference>
<dbReference type="SMART" id="SM01381">
    <property type="entry name" value="7TM_GPCR_Srsx"/>
    <property type="match status" value="1"/>
</dbReference>
<evidence type="ECO:0000256" key="12">
    <source>
        <dbReference type="ARBA" id="ARBA00022925"/>
    </source>
</evidence>
<keyword evidence="20 23" id="KW-0807">Transducer</keyword>
<dbReference type="InterPro" id="IPR003599">
    <property type="entry name" value="Ig_sub"/>
</dbReference>
<keyword evidence="17" id="KW-1015">Disulfide bond</keyword>
<evidence type="ECO:0000256" key="22">
    <source>
        <dbReference type="ARBA" id="ARBA00048434"/>
    </source>
</evidence>
<dbReference type="InterPro" id="IPR003591">
    <property type="entry name" value="Leu-rich_rpt_typical-subtyp"/>
</dbReference>
<feature type="region of interest" description="Disordered" evidence="24">
    <location>
        <begin position="1"/>
        <end position="92"/>
    </location>
</feature>
<evidence type="ECO:0000259" key="29">
    <source>
        <dbReference type="PROSITE" id="PS51675"/>
    </source>
</evidence>
<dbReference type="Pfam" id="PF13927">
    <property type="entry name" value="Ig_3"/>
    <property type="match status" value="1"/>
</dbReference>
<feature type="compositionally biased region" description="Basic residues" evidence="24">
    <location>
        <begin position="67"/>
        <end position="80"/>
    </location>
</feature>
<dbReference type="PROSITE" id="PS00237">
    <property type="entry name" value="G_PROTEIN_RECEP_F1_1"/>
    <property type="match status" value="1"/>
</dbReference>
<dbReference type="FunFam" id="2.60.40.10:FF:000744">
    <property type="entry name" value="Leucine rich repeat, Ig-like and transmembrane domains 1"/>
    <property type="match status" value="1"/>
</dbReference>
<keyword evidence="4" id="KW-0489">Methyltransferase</keyword>
<feature type="domain" description="Fibronectin type-III" evidence="28">
    <location>
        <begin position="1135"/>
        <end position="1223"/>
    </location>
</feature>
<dbReference type="InterPro" id="IPR036179">
    <property type="entry name" value="Ig-like_dom_sf"/>
</dbReference>
<evidence type="ECO:0000256" key="10">
    <source>
        <dbReference type="ARBA" id="ARBA00022729"/>
    </source>
</evidence>
<keyword evidence="18 23" id="KW-0675">Receptor</keyword>
<evidence type="ECO:0000259" key="27">
    <source>
        <dbReference type="PROSITE" id="PS50835"/>
    </source>
</evidence>
<evidence type="ECO:0000256" key="9">
    <source>
        <dbReference type="ARBA" id="ARBA00022692"/>
    </source>
</evidence>
<evidence type="ECO:0000256" key="2">
    <source>
        <dbReference type="ARBA" id="ARBA00012797"/>
    </source>
</evidence>
<dbReference type="SUPFAM" id="SSF52058">
    <property type="entry name" value="L domain-like"/>
    <property type="match status" value="1"/>
</dbReference>
<evidence type="ECO:0000256" key="7">
    <source>
        <dbReference type="ARBA" id="ARBA00022679"/>
    </source>
</evidence>
<keyword evidence="21" id="KW-0393">Immunoglobulin domain</keyword>
<feature type="non-terminal residue" evidence="30">
    <location>
        <position position="1"/>
    </location>
</feature>
<dbReference type="InterPro" id="IPR017452">
    <property type="entry name" value="GPCR_Rhodpsn_7TM"/>
</dbReference>
<dbReference type="PROSITE" id="PS50853">
    <property type="entry name" value="FN3"/>
    <property type="match status" value="1"/>
</dbReference>
<dbReference type="FunFam" id="1.20.1070.10:FF:000219">
    <property type="entry name" value="Opsin 5-like 2"/>
    <property type="match status" value="1"/>
</dbReference>
<keyword evidence="11" id="KW-0677">Repeat</keyword>
<dbReference type="CDD" id="cd00063">
    <property type="entry name" value="FN3"/>
    <property type="match status" value="1"/>
</dbReference>
<dbReference type="GO" id="GO:0009881">
    <property type="term" value="F:photoreceptor activity"/>
    <property type="evidence" value="ECO:0007669"/>
    <property type="project" value="UniProtKB-KW"/>
</dbReference>
<dbReference type="SUPFAM" id="SSF81321">
    <property type="entry name" value="Family A G protein-coupled receptor-like"/>
    <property type="match status" value="1"/>
</dbReference>
<dbReference type="SUPFAM" id="SSF48726">
    <property type="entry name" value="Immunoglobulin"/>
    <property type="match status" value="1"/>
</dbReference>
<comment type="caution">
    <text evidence="30">The sequence shown here is derived from an EMBL/GenBank/DDBJ whole genome shotgun (WGS) entry which is preliminary data.</text>
</comment>
<evidence type="ECO:0000256" key="19">
    <source>
        <dbReference type="ARBA" id="ARBA00023180"/>
    </source>
</evidence>
<comment type="similarity">
    <text evidence="23">Belongs to the G-protein coupled receptor 1 family.</text>
</comment>
<dbReference type="PROSITE" id="PS51675">
    <property type="entry name" value="SAM_MT_TRM10"/>
    <property type="match status" value="1"/>
</dbReference>
<dbReference type="GO" id="GO:0004930">
    <property type="term" value="F:G protein-coupled receptor activity"/>
    <property type="evidence" value="ECO:0007669"/>
    <property type="project" value="UniProtKB-KW"/>
</dbReference>